<keyword evidence="2" id="KW-1185">Reference proteome</keyword>
<dbReference type="AlphaFoldDB" id="A0AAD9DDG4"/>
<protein>
    <submittedName>
        <fullName evidence="1">Uncharacterized protein</fullName>
    </submittedName>
</protein>
<sequence>EAAEGGARNCGWFAKS</sequence>
<proteinExistence type="predicted"/>
<dbReference type="Proteomes" id="UP001224775">
    <property type="component" value="Unassembled WGS sequence"/>
</dbReference>
<name>A0AAD9DDG4_9STRA</name>
<comment type="caution">
    <text evidence="1">The sequence shown here is derived from an EMBL/GenBank/DDBJ whole genome shotgun (WGS) entry which is preliminary data.</text>
</comment>
<evidence type="ECO:0000313" key="2">
    <source>
        <dbReference type="Proteomes" id="UP001224775"/>
    </source>
</evidence>
<dbReference type="EMBL" id="JATAAI010000008">
    <property type="protein sequence ID" value="KAK1743606.1"/>
    <property type="molecule type" value="Genomic_DNA"/>
</dbReference>
<feature type="non-terminal residue" evidence="1">
    <location>
        <position position="1"/>
    </location>
</feature>
<evidence type="ECO:0000313" key="1">
    <source>
        <dbReference type="EMBL" id="KAK1743606.1"/>
    </source>
</evidence>
<reference evidence="1" key="1">
    <citation type="submission" date="2023-06" db="EMBL/GenBank/DDBJ databases">
        <title>Survivors Of The Sea: Transcriptome response of Skeletonema marinoi to long-term dormancy.</title>
        <authorList>
            <person name="Pinder M.I.M."/>
            <person name="Kourtchenko O."/>
            <person name="Robertson E.K."/>
            <person name="Larsson T."/>
            <person name="Maumus F."/>
            <person name="Osuna-Cruz C.M."/>
            <person name="Vancaester E."/>
            <person name="Stenow R."/>
            <person name="Vandepoele K."/>
            <person name="Ploug H."/>
            <person name="Bruchert V."/>
            <person name="Godhe A."/>
            <person name="Topel M."/>
        </authorList>
    </citation>
    <scope>NUCLEOTIDE SEQUENCE</scope>
    <source>
        <strain evidence="1">R05AC</strain>
    </source>
</reference>
<gene>
    <name evidence="1" type="ORF">QTG54_005203</name>
</gene>
<organism evidence="1 2">
    <name type="scientific">Skeletonema marinoi</name>
    <dbReference type="NCBI Taxonomy" id="267567"/>
    <lineage>
        <taxon>Eukaryota</taxon>
        <taxon>Sar</taxon>
        <taxon>Stramenopiles</taxon>
        <taxon>Ochrophyta</taxon>
        <taxon>Bacillariophyta</taxon>
        <taxon>Coscinodiscophyceae</taxon>
        <taxon>Thalassiosirophycidae</taxon>
        <taxon>Thalassiosirales</taxon>
        <taxon>Skeletonemataceae</taxon>
        <taxon>Skeletonema</taxon>
        <taxon>Skeletonema marinoi-dohrnii complex</taxon>
    </lineage>
</organism>
<accession>A0AAD9DDG4</accession>